<dbReference type="Gene3D" id="1.10.510.10">
    <property type="entry name" value="Transferase(Phosphotransferase) domain 1"/>
    <property type="match status" value="1"/>
</dbReference>
<dbReference type="CDD" id="cd14014">
    <property type="entry name" value="STKc_PknB_like"/>
    <property type="match status" value="1"/>
</dbReference>
<dbReference type="SUPFAM" id="SSF56112">
    <property type="entry name" value="Protein kinase-like (PK-like)"/>
    <property type="match status" value="1"/>
</dbReference>
<evidence type="ECO:0000313" key="8">
    <source>
        <dbReference type="EMBL" id="GGK27443.1"/>
    </source>
</evidence>
<feature type="transmembrane region" description="Helical" evidence="6">
    <location>
        <begin position="283"/>
        <end position="304"/>
    </location>
</feature>
<keyword evidence="9" id="KW-1185">Reference proteome</keyword>
<reference evidence="9" key="1">
    <citation type="journal article" date="2019" name="Int. J. Syst. Evol. Microbiol.">
        <title>The Global Catalogue of Microorganisms (GCM) 10K type strain sequencing project: providing services to taxonomists for standard genome sequencing and annotation.</title>
        <authorList>
            <consortium name="The Broad Institute Genomics Platform"/>
            <consortium name="The Broad Institute Genome Sequencing Center for Infectious Disease"/>
            <person name="Wu L."/>
            <person name="Ma J."/>
        </authorList>
    </citation>
    <scope>NUCLEOTIDE SEQUENCE [LARGE SCALE GENOMIC DNA]</scope>
    <source>
        <strain evidence="9">CGMCC 4.7275</strain>
    </source>
</reference>
<evidence type="ECO:0000256" key="6">
    <source>
        <dbReference type="SAM" id="Phobius"/>
    </source>
</evidence>
<dbReference type="PROSITE" id="PS00108">
    <property type="entry name" value="PROTEIN_KINASE_ST"/>
    <property type="match status" value="1"/>
</dbReference>
<feature type="region of interest" description="Disordered" evidence="5">
    <location>
        <begin position="255"/>
        <end position="275"/>
    </location>
</feature>
<dbReference type="PANTHER" id="PTHR43289">
    <property type="entry name" value="MITOGEN-ACTIVATED PROTEIN KINASE KINASE KINASE 20-RELATED"/>
    <property type="match status" value="1"/>
</dbReference>
<keyword evidence="1" id="KW-0808">Transferase</keyword>
<comment type="caution">
    <text evidence="8">The sequence shown here is derived from an EMBL/GenBank/DDBJ whole genome shotgun (WGS) entry which is preliminary data.</text>
</comment>
<evidence type="ECO:0000313" key="9">
    <source>
        <dbReference type="Proteomes" id="UP000660265"/>
    </source>
</evidence>
<sequence length="466" mass="50126">MKLIRHEHAHSERFRARFAREVEAARRVGGFHTTLVIDADPDADPPWMVTAYIPGPSLHRAVTEHGPLDARAVRALGAGLAEGLAAVHACGLVHRDLKPGNVILAADGPRIIDFGIASTQDGTRMTAAGAVLGTYAYMSPEQVNGHPPQAAGDVFALGSVLAFAATGRSPFDGESTGAILHRIVNEPPDLRDIPVESEHRELILACLAKNPADRPSLTEILARLDEPSPSDGWLPLAVMDMITSRESESVGALASEAGESDHRVHRQVTEDPDHERRFSPRTLLLGGLVAILAAVATGVVYLVLPEPAAPSAPQGLIVTDDGRAFGPGGFSQFKVTVDPANAGVRLTRRLDSSVAAQVASISVDGQHAGTWAPLDSAPTVWMDQTVDLPRSSTAGRKVLTIRNTFESSTMDFNEFTYFVDQKIDGVWRHADVVDIGPSHLADEKAHGYRIEKQSWQGTRTFSYRRT</sequence>
<evidence type="ECO:0000256" key="1">
    <source>
        <dbReference type="ARBA" id="ARBA00022679"/>
    </source>
</evidence>
<keyword evidence="6" id="KW-1133">Transmembrane helix</keyword>
<evidence type="ECO:0000256" key="4">
    <source>
        <dbReference type="ARBA" id="ARBA00022840"/>
    </source>
</evidence>
<proteinExistence type="predicted"/>
<feature type="compositionally biased region" description="Basic and acidic residues" evidence="5">
    <location>
        <begin position="259"/>
        <end position="275"/>
    </location>
</feature>
<dbReference type="InterPro" id="IPR000719">
    <property type="entry name" value="Prot_kinase_dom"/>
</dbReference>
<evidence type="ECO:0000256" key="5">
    <source>
        <dbReference type="SAM" id="MobiDB-lite"/>
    </source>
</evidence>
<dbReference type="PANTHER" id="PTHR43289:SF34">
    <property type="entry name" value="SERINE_THREONINE-PROTEIN KINASE YBDM-RELATED"/>
    <property type="match status" value="1"/>
</dbReference>
<dbReference type="SMART" id="SM00220">
    <property type="entry name" value="S_TKc"/>
    <property type="match status" value="1"/>
</dbReference>
<dbReference type="InterPro" id="IPR008271">
    <property type="entry name" value="Ser/Thr_kinase_AS"/>
</dbReference>
<dbReference type="Proteomes" id="UP000660265">
    <property type="component" value="Unassembled WGS sequence"/>
</dbReference>
<name>A0ABQ2EYT3_9ACTN</name>
<evidence type="ECO:0000256" key="3">
    <source>
        <dbReference type="ARBA" id="ARBA00022777"/>
    </source>
</evidence>
<dbReference type="InterPro" id="IPR011009">
    <property type="entry name" value="Kinase-like_dom_sf"/>
</dbReference>
<accession>A0ABQ2EYT3</accession>
<dbReference type="EMBL" id="BMMV01000035">
    <property type="protein sequence ID" value="GGK27443.1"/>
    <property type="molecule type" value="Genomic_DNA"/>
</dbReference>
<keyword evidence="3" id="KW-0418">Kinase</keyword>
<evidence type="ECO:0000256" key="2">
    <source>
        <dbReference type="ARBA" id="ARBA00022741"/>
    </source>
</evidence>
<keyword evidence="2" id="KW-0547">Nucleotide-binding</keyword>
<organism evidence="8 9">
    <name type="scientific">Streptomyces camponoticapitis</name>
    <dbReference type="NCBI Taxonomy" id="1616125"/>
    <lineage>
        <taxon>Bacteria</taxon>
        <taxon>Bacillati</taxon>
        <taxon>Actinomycetota</taxon>
        <taxon>Actinomycetes</taxon>
        <taxon>Kitasatosporales</taxon>
        <taxon>Streptomycetaceae</taxon>
        <taxon>Streptomyces</taxon>
    </lineage>
</organism>
<gene>
    <name evidence="8" type="ORF">GCM10011583_69320</name>
</gene>
<keyword evidence="4" id="KW-0067">ATP-binding</keyword>
<dbReference type="PROSITE" id="PS50011">
    <property type="entry name" value="PROTEIN_KINASE_DOM"/>
    <property type="match status" value="1"/>
</dbReference>
<dbReference type="Pfam" id="PF00069">
    <property type="entry name" value="Pkinase"/>
    <property type="match status" value="1"/>
</dbReference>
<keyword evidence="6" id="KW-0472">Membrane</keyword>
<feature type="domain" description="Protein kinase" evidence="7">
    <location>
        <begin position="1"/>
        <end position="234"/>
    </location>
</feature>
<protein>
    <recommendedName>
        <fullName evidence="7">Protein kinase domain-containing protein</fullName>
    </recommendedName>
</protein>
<evidence type="ECO:0000259" key="7">
    <source>
        <dbReference type="PROSITE" id="PS50011"/>
    </source>
</evidence>
<keyword evidence="6" id="KW-0812">Transmembrane</keyword>